<evidence type="ECO:0000313" key="2">
    <source>
        <dbReference type="Proteomes" id="UP000036449"/>
    </source>
</evidence>
<gene>
    <name evidence="1" type="ORF">VQ03_06325</name>
</gene>
<comment type="caution">
    <text evidence="1">The sequence shown here is derived from an EMBL/GenBank/DDBJ whole genome shotgun (WGS) entry which is preliminary data.</text>
</comment>
<protein>
    <submittedName>
        <fullName evidence="1">Uncharacterized protein</fullName>
    </submittedName>
</protein>
<dbReference type="AlphaFoldDB" id="A0A0J6TDW9"/>
<dbReference type="InterPro" id="IPR035335">
    <property type="entry name" value="DUF5397"/>
</dbReference>
<accession>A0A0J6TDW9</accession>
<reference evidence="1 2" key="1">
    <citation type="submission" date="2015-03" db="EMBL/GenBank/DDBJ databases">
        <title>Genome sequencing of Methylobacterium tarhaniae DSM 25844.</title>
        <authorList>
            <person name="Chaudhry V."/>
            <person name="Patil P.B."/>
        </authorList>
    </citation>
    <scope>NUCLEOTIDE SEQUENCE [LARGE SCALE GENOMIC DNA]</scope>
    <source>
        <strain evidence="1 2">DSM 25844</strain>
    </source>
</reference>
<dbReference type="Pfam" id="PF17375">
    <property type="entry name" value="DUF5397"/>
    <property type="match status" value="1"/>
</dbReference>
<name>A0A0J6TDW9_9HYPH</name>
<dbReference type="PATRIC" id="fig|1187852.3.peg.4599"/>
<evidence type="ECO:0000313" key="1">
    <source>
        <dbReference type="EMBL" id="KMO43858.1"/>
    </source>
</evidence>
<keyword evidence="2" id="KW-1185">Reference proteome</keyword>
<organism evidence="1 2">
    <name type="scientific">Methylobacterium tarhaniae</name>
    <dbReference type="NCBI Taxonomy" id="1187852"/>
    <lineage>
        <taxon>Bacteria</taxon>
        <taxon>Pseudomonadati</taxon>
        <taxon>Pseudomonadota</taxon>
        <taxon>Alphaproteobacteria</taxon>
        <taxon>Hyphomicrobiales</taxon>
        <taxon>Methylobacteriaceae</taxon>
        <taxon>Methylobacterium</taxon>
    </lineage>
</organism>
<sequence length="71" mass="8136">MEGRLGSSPLPQPQNLIGTWRRFGVTGPVYEIVDVGQMLSDDDCLMRVRLVETGEELDYRFTDILDDPREH</sequence>
<dbReference type="Proteomes" id="UP000036449">
    <property type="component" value="Unassembled WGS sequence"/>
</dbReference>
<proteinExistence type="predicted"/>
<dbReference type="EMBL" id="LABZ01000035">
    <property type="protein sequence ID" value="KMO43858.1"/>
    <property type="molecule type" value="Genomic_DNA"/>
</dbReference>
<dbReference type="OrthoDB" id="1551064at2"/>